<dbReference type="EC" id="3.4.-.-" evidence="2"/>
<gene>
    <name evidence="2" type="ORF">QE109_04165</name>
</gene>
<dbReference type="InterPro" id="IPR002725">
    <property type="entry name" value="YgjP-like_metallopeptidase"/>
</dbReference>
<dbReference type="PANTHER" id="PTHR30399:SF1">
    <property type="entry name" value="UTP PYROPHOSPHATASE"/>
    <property type="match status" value="1"/>
</dbReference>
<dbReference type="PANTHER" id="PTHR30399">
    <property type="entry name" value="UNCHARACTERIZED PROTEIN YGJP"/>
    <property type="match status" value="1"/>
</dbReference>
<name>A0ABT6NA84_9FIRM</name>
<proteinExistence type="predicted"/>
<organism evidence="2 3">
    <name type="scientific">Fusibacter bizertensis</name>
    <dbReference type="NCBI Taxonomy" id="1488331"/>
    <lineage>
        <taxon>Bacteria</taxon>
        <taxon>Bacillati</taxon>
        <taxon>Bacillota</taxon>
        <taxon>Clostridia</taxon>
        <taxon>Eubacteriales</taxon>
        <taxon>Eubacteriales Family XII. Incertae Sedis</taxon>
        <taxon>Fusibacter</taxon>
    </lineage>
</organism>
<accession>A0ABT6NA84</accession>
<feature type="domain" description="YgjP-like metallopeptidase" evidence="1">
    <location>
        <begin position="20"/>
        <end position="227"/>
    </location>
</feature>
<reference evidence="2 3" key="1">
    <citation type="submission" date="2023-04" db="EMBL/GenBank/DDBJ databases">
        <title>Fusibacter bizertensis strain WBS, isolated from littoral bottom sediments of the Arctic seas - biochemical and genomic analysis.</title>
        <authorList>
            <person name="Brioukhanov A.L."/>
        </authorList>
    </citation>
    <scope>NUCLEOTIDE SEQUENCE [LARGE SCALE GENOMIC DNA]</scope>
    <source>
        <strain evidence="2 3">WBS</strain>
    </source>
</reference>
<protein>
    <submittedName>
        <fullName evidence="2">SprT family zinc-dependent metalloprotease</fullName>
        <ecNumber evidence="2">3.4.-.-</ecNumber>
    </submittedName>
</protein>
<sequence>MFFNKDKTSIEYSLTKSNRKTMSIIIENSGEVRVLAPKRLTNKSIHAFVMEKESWIREKQEVVHQNRRVKPRIGQGTELEILGEKYEVVFREVTLKKDEKIVLADRYLVYSYKPESKMHIAAVFENELKQLVTTIIEERIRFYSQVMGVYPKKVSVKDQKKRWGTCTSKGHVLFNWRLIFAPKSILDYVIIHELAHLKHMNHSADFWNLVSHFDQDYKLKREWLKQNGGFIDWSFEASDIF</sequence>
<dbReference type="Proteomes" id="UP001158045">
    <property type="component" value="Unassembled WGS sequence"/>
</dbReference>
<dbReference type="RefSeq" id="WP_281093138.1">
    <property type="nucleotide sequence ID" value="NZ_JARYZI010000002.1"/>
</dbReference>
<dbReference type="GO" id="GO:0008237">
    <property type="term" value="F:metallopeptidase activity"/>
    <property type="evidence" value="ECO:0007669"/>
    <property type="project" value="UniProtKB-KW"/>
</dbReference>
<dbReference type="Gene3D" id="3.30.2010.10">
    <property type="entry name" value="Metalloproteases ('zincins'), catalytic domain"/>
    <property type="match status" value="1"/>
</dbReference>
<keyword evidence="3" id="KW-1185">Reference proteome</keyword>
<evidence type="ECO:0000313" key="2">
    <source>
        <dbReference type="EMBL" id="MDH8677328.1"/>
    </source>
</evidence>
<dbReference type="Pfam" id="PF01863">
    <property type="entry name" value="YgjP-like"/>
    <property type="match status" value="1"/>
</dbReference>
<keyword evidence="2" id="KW-0482">Metalloprotease</keyword>
<dbReference type="CDD" id="cd07344">
    <property type="entry name" value="M48_yhfN_like"/>
    <property type="match status" value="1"/>
</dbReference>
<dbReference type="EMBL" id="JARYZI010000002">
    <property type="protein sequence ID" value="MDH8677328.1"/>
    <property type="molecule type" value="Genomic_DNA"/>
</dbReference>
<evidence type="ECO:0000259" key="1">
    <source>
        <dbReference type="Pfam" id="PF01863"/>
    </source>
</evidence>
<comment type="caution">
    <text evidence="2">The sequence shown here is derived from an EMBL/GenBank/DDBJ whole genome shotgun (WGS) entry which is preliminary data.</text>
</comment>
<evidence type="ECO:0000313" key="3">
    <source>
        <dbReference type="Proteomes" id="UP001158045"/>
    </source>
</evidence>
<keyword evidence="2" id="KW-0378">Hydrolase</keyword>
<dbReference type="InterPro" id="IPR053136">
    <property type="entry name" value="UTP_pyrophosphatase-like"/>
</dbReference>
<keyword evidence="2" id="KW-0645">Protease</keyword>